<reference evidence="9" key="1">
    <citation type="journal article" date="2021" name="PeerJ">
        <title>Extensive microbial diversity within the chicken gut microbiome revealed by metagenomics and culture.</title>
        <authorList>
            <person name="Gilroy R."/>
            <person name="Ravi A."/>
            <person name="Getino M."/>
            <person name="Pursley I."/>
            <person name="Horton D.L."/>
            <person name="Alikhan N.F."/>
            <person name="Baker D."/>
            <person name="Gharbi K."/>
            <person name="Hall N."/>
            <person name="Watson M."/>
            <person name="Adriaenssens E.M."/>
            <person name="Foster-Nyarko E."/>
            <person name="Jarju S."/>
            <person name="Secka A."/>
            <person name="Antonio M."/>
            <person name="Oren A."/>
            <person name="Chaudhuri R.R."/>
            <person name="La Ragione R."/>
            <person name="Hildebrand F."/>
            <person name="Pallen M.J."/>
        </authorList>
    </citation>
    <scope>NUCLEOTIDE SEQUENCE</scope>
    <source>
        <strain evidence="9">14324</strain>
    </source>
</reference>
<keyword evidence="2" id="KW-0645">Protease</keyword>
<dbReference type="InterPro" id="IPR001940">
    <property type="entry name" value="Peptidase_S1C"/>
</dbReference>
<reference evidence="9" key="2">
    <citation type="submission" date="2021-04" db="EMBL/GenBank/DDBJ databases">
        <authorList>
            <person name="Gilroy R."/>
        </authorList>
    </citation>
    <scope>NUCLEOTIDE SEQUENCE</scope>
    <source>
        <strain evidence="9">14324</strain>
    </source>
</reference>
<dbReference type="EMBL" id="DXBU01000064">
    <property type="protein sequence ID" value="HIZ22095.1"/>
    <property type="molecule type" value="Genomic_DNA"/>
</dbReference>
<dbReference type="AlphaFoldDB" id="A0A9D2ITD1"/>
<dbReference type="Gene3D" id="2.40.10.10">
    <property type="entry name" value="Trypsin-like serine proteases"/>
    <property type="match status" value="2"/>
</dbReference>
<dbReference type="SUPFAM" id="SSF50494">
    <property type="entry name" value="Trypsin-like serine proteases"/>
    <property type="match status" value="1"/>
</dbReference>
<evidence type="ECO:0000256" key="5">
    <source>
        <dbReference type="SAM" id="MobiDB-lite"/>
    </source>
</evidence>
<evidence type="ECO:0000256" key="2">
    <source>
        <dbReference type="ARBA" id="ARBA00022670"/>
    </source>
</evidence>
<accession>A0A9D2ITD1</accession>
<organism evidence="9 10">
    <name type="scientific">Candidatus Blautia faecigallinarum</name>
    <dbReference type="NCBI Taxonomy" id="2838488"/>
    <lineage>
        <taxon>Bacteria</taxon>
        <taxon>Bacillati</taxon>
        <taxon>Bacillota</taxon>
        <taxon>Clostridia</taxon>
        <taxon>Lachnospirales</taxon>
        <taxon>Lachnospiraceae</taxon>
        <taxon>Blautia</taxon>
    </lineage>
</organism>
<evidence type="ECO:0000256" key="1">
    <source>
        <dbReference type="ARBA" id="ARBA00010541"/>
    </source>
</evidence>
<keyword evidence="6" id="KW-0732">Signal</keyword>
<protein>
    <submittedName>
        <fullName evidence="9">Trypsin-like peptidase domain-containing protein</fullName>
    </submittedName>
</protein>
<dbReference type="InterPro" id="IPR036034">
    <property type="entry name" value="PDZ_sf"/>
</dbReference>
<dbReference type="PROSITE" id="PS50975">
    <property type="entry name" value="ATP_GRASP"/>
    <property type="match status" value="1"/>
</dbReference>
<dbReference type="Gene3D" id="2.30.42.10">
    <property type="match status" value="1"/>
</dbReference>
<evidence type="ECO:0000256" key="4">
    <source>
        <dbReference type="PROSITE-ProRule" id="PRU00409"/>
    </source>
</evidence>
<sequence>MKNRNQKEREQKIRRAVKKGLSISLCAVLVGGFSAAAYEGVNAVTGWGTDQVSAASHKVELVQTASEESSAGKGSLDVSSIVEEAMPSVVSITTKSIQEVQDIYSMFGGYGYIPQEREVQGSGSGIIIGQNDEELLVVTNYHVVEGADTLSVSFVDGEVYEASVKGFDEDKDLAVVAVPLSDISGDTMDQIKIAAIGNSDDLKVGEQVVAIGNALGYGQSVTTGIVSAKNRQLNEDVQSVEEAADAENGVNLIQTDAAINPGNSGGALLNMNGEVVGINSAKLASTEVEGMGYAIAITDVKDVLEQLMNETTRDRLEEDAHGVLSITGQSVSDEASQVYGIPEGVRVAEVTKDGAADKAGIKENDIITSFDGKDVTGIEQLVELLNYYAPGEEVEVTVASLGNGKYEEETLTVTLDEQQSSEDSQSEKSDGDDKDSSKDSEDGNSIVDDWENNNNGLRFGEGW</sequence>
<keyword evidence="4" id="KW-0067">ATP-binding</keyword>
<evidence type="ECO:0000313" key="9">
    <source>
        <dbReference type="EMBL" id="HIZ22095.1"/>
    </source>
</evidence>
<dbReference type="Pfam" id="PF13180">
    <property type="entry name" value="PDZ_2"/>
    <property type="match status" value="1"/>
</dbReference>
<evidence type="ECO:0000313" key="10">
    <source>
        <dbReference type="Proteomes" id="UP000824041"/>
    </source>
</evidence>
<feature type="region of interest" description="Disordered" evidence="5">
    <location>
        <begin position="414"/>
        <end position="463"/>
    </location>
</feature>
<evidence type="ECO:0000256" key="3">
    <source>
        <dbReference type="ARBA" id="ARBA00022801"/>
    </source>
</evidence>
<gene>
    <name evidence="9" type="ORF">IAA21_04755</name>
</gene>
<feature type="compositionally biased region" description="Basic and acidic residues" evidence="5">
    <location>
        <begin position="425"/>
        <end position="441"/>
    </location>
</feature>
<evidence type="ECO:0000259" key="8">
    <source>
        <dbReference type="PROSITE" id="PS50975"/>
    </source>
</evidence>
<dbReference type="GO" id="GO:0004252">
    <property type="term" value="F:serine-type endopeptidase activity"/>
    <property type="evidence" value="ECO:0007669"/>
    <property type="project" value="InterPro"/>
</dbReference>
<dbReference type="GO" id="GO:0046872">
    <property type="term" value="F:metal ion binding"/>
    <property type="evidence" value="ECO:0007669"/>
    <property type="project" value="InterPro"/>
</dbReference>
<dbReference type="InterPro" id="IPR051201">
    <property type="entry name" value="Chloro_Bact_Ser_Proteases"/>
</dbReference>
<evidence type="ECO:0000259" key="7">
    <source>
        <dbReference type="PROSITE" id="PS50106"/>
    </source>
</evidence>
<dbReference type="GO" id="GO:0005524">
    <property type="term" value="F:ATP binding"/>
    <property type="evidence" value="ECO:0007669"/>
    <property type="project" value="UniProtKB-UniRule"/>
</dbReference>
<feature type="chain" id="PRO_5038822235" evidence="6">
    <location>
        <begin position="37"/>
        <end position="463"/>
    </location>
</feature>
<proteinExistence type="inferred from homology"/>
<evidence type="ECO:0000256" key="6">
    <source>
        <dbReference type="SAM" id="SignalP"/>
    </source>
</evidence>
<comment type="similarity">
    <text evidence="1">Belongs to the peptidase S1C family.</text>
</comment>
<dbReference type="Pfam" id="PF13365">
    <property type="entry name" value="Trypsin_2"/>
    <property type="match status" value="1"/>
</dbReference>
<dbReference type="InterPro" id="IPR011761">
    <property type="entry name" value="ATP-grasp"/>
</dbReference>
<dbReference type="PROSITE" id="PS50106">
    <property type="entry name" value="PDZ"/>
    <property type="match status" value="1"/>
</dbReference>
<dbReference type="SMART" id="SM00228">
    <property type="entry name" value="PDZ"/>
    <property type="match status" value="1"/>
</dbReference>
<dbReference type="InterPro" id="IPR001478">
    <property type="entry name" value="PDZ"/>
</dbReference>
<feature type="domain" description="ATP-grasp" evidence="8">
    <location>
        <begin position="78"/>
        <end position="289"/>
    </location>
</feature>
<comment type="caution">
    <text evidence="9">The sequence shown here is derived from an EMBL/GenBank/DDBJ whole genome shotgun (WGS) entry which is preliminary data.</text>
</comment>
<dbReference type="InterPro" id="IPR009003">
    <property type="entry name" value="Peptidase_S1_PA"/>
</dbReference>
<dbReference type="SUPFAM" id="SSF50156">
    <property type="entry name" value="PDZ domain-like"/>
    <property type="match status" value="1"/>
</dbReference>
<keyword evidence="4" id="KW-0547">Nucleotide-binding</keyword>
<feature type="signal peptide" evidence="6">
    <location>
        <begin position="1"/>
        <end position="36"/>
    </location>
</feature>
<dbReference type="Proteomes" id="UP000824041">
    <property type="component" value="Unassembled WGS sequence"/>
</dbReference>
<dbReference type="GO" id="GO:0006508">
    <property type="term" value="P:proteolysis"/>
    <property type="evidence" value="ECO:0007669"/>
    <property type="project" value="UniProtKB-KW"/>
</dbReference>
<dbReference type="PRINTS" id="PR00834">
    <property type="entry name" value="PROTEASES2C"/>
</dbReference>
<keyword evidence="3" id="KW-0378">Hydrolase</keyword>
<dbReference type="PANTHER" id="PTHR43343:SF3">
    <property type="entry name" value="PROTEASE DO-LIKE 8, CHLOROPLASTIC"/>
    <property type="match status" value="1"/>
</dbReference>
<name>A0A9D2ITD1_9FIRM</name>
<feature type="domain" description="PDZ" evidence="7">
    <location>
        <begin position="313"/>
        <end position="378"/>
    </location>
</feature>
<dbReference type="PANTHER" id="PTHR43343">
    <property type="entry name" value="PEPTIDASE S12"/>
    <property type="match status" value="1"/>
</dbReference>
<dbReference type="InterPro" id="IPR043504">
    <property type="entry name" value="Peptidase_S1_PA_chymotrypsin"/>
</dbReference>